<dbReference type="InterPro" id="IPR057646">
    <property type="entry name" value="WD40_WDHD1_1st"/>
</dbReference>
<dbReference type="SUPFAM" id="SSF50969">
    <property type="entry name" value="YVTN repeat-like/Quinoprotein amine dehydrogenase"/>
    <property type="match status" value="1"/>
</dbReference>
<feature type="domain" description="WDHD1/CFT4 second beta-propeller" evidence="1">
    <location>
        <begin position="408"/>
        <end position="697"/>
    </location>
</feature>
<proteinExistence type="predicted"/>
<dbReference type="GO" id="GO:0006261">
    <property type="term" value="P:DNA-templated DNA replication"/>
    <property type="evidence" value="ECO:0007669"/>
    <property type="project" value="TreeGrafter"/>
</dbReference>
<dbReference type="SUPFAM" id="SSF47095">
    <property type="entry name" value="HMG-box"/>
    <property type="match status" value="1"/>
</dbReference>
<evidence type="ECO:0000313" key="4">
    <source>
        <dbReference type="WBParaSite" id="PSU_v2.g2137.t1"/>
    </source>
</evidence>
<dbReference type="InterPro" id="IPR036910">
    <property type="entry name" value="HMG_box_dom_sf"/>
</dbReference>
<organism evidence="3 4">
    <name type="scientific">Panagrolaimus superbus</name>
    <dbReference type="NCBI Taxonomy" id="310955"/>
    <lineage>
        <taxon>Eukaryota</taxon>
        <taxon>Metazoa</taxon>
        <taxon>Ecdysozoa</taxon>
        <taxon>Nematoda</taxon>
        <taxon>Chromadorea</taxon>
        <taxon>Rhabditida</taxon>
        <taxon>Tylenchina</taxon>
        <taxon>Panagrolaimomorpha</taxon>
        <taxon>Panagrolaimoidea</taxon>
        <taxon>Panagrolaimidae</taxon>
        <taxon>Panagrolaimus</taxon>
    </lineage>
</organism>
<dbReference type="Pfam" id="PF24817">
    <property type="entry name" value="WD40_WDHD1_1st"/>
    <property type="match status" value="1"/>
</dbReference>
<feature type="domain" description="WDHD1 first WD40" evidence="2">
    <location>
        <begin position="13"/>
        <end position="313"/>
    </location>
</feature>
<dbReference type="GO" id="GO:0006281">
    <property type="term" value="P:DNA repair"/>
    <property type="evidence" value="ECO:0007669"/>
    <property type="project" value="TreeGrafter"/>
</dbReference>
<dbReference type="InterPro" id="IPR011044">
    <property type="entry name" value="Quino_amine_DH_bsu"/>
</dbReference>
<keyword evidence="3" id="KW-1185">Reference proteome</keyword>
<dbReference type="PANTHER" id="PTHR19932">
    <property type="entry name" value="WD REPEAT AND HMG-BOX DNA BINDING PROTEIN"/>
    <property type="match status" value="1"/>
</dbReference>
<accession>A0A914YPK0</accession>
<dbReference type="SMART" id="SM00320">
    <property type="entry name" value="WD40"/>
    <property type="match status" value="5"/>
</dbReference>
<dbReference type="GO" id="GO:0043596">
    <property type="term" value="C:nuclear replication fork"/>
    <property type="evidence" value="ECO:0007669"/>
    <property type="project" value="TreeGrafter"/>
</dbReference>
<dbReference type="AlphaFoldDB" id="A0A914YPK0"/>
<dbReference type="InterPro" id="IPR001680">
    <property type="entry name" value="WD40_rpt"/>
</dbReference>
<dbReference type="GO" id="GO:0000278">
    <property type="term" value="P:mitotic cell cycle"/>
    <property type="evidence" value="ECO:0007669"/>
    <property type="project" value="TreeGrafter"/>
</dbReference>
<evidence type="ECO:0000259" key="1">
    <source>
        <dbReference type="Pfam" id="PF12341"/>
    </source>
</evidence>
<sequence>MAPTVRESVIRLHKTGHMQLAVDSNEDEFKKHFYSCGLDDSIAKWEQKSGDCFEPDVFSCNKFCGNLAVCKDVYVGETIVNVLTENEENVVNKYDALTKIAFEVLKFSMPVSALDVSPNGMYLIAGSTDYTLKLTRINHREQDWYDKKDVDGVAVSVTISPNSEAVAVGTSDGFITMYQIEDEGLNEMQKLKVISSFNKIDDLSSNRLKCAWHPHNSQLFLPSSNSIVVVSTKEWKKDRTLETNDEEVSILCITSNGQYLAGYTVTNKIYVYQTAGFQLLSTIDLKGKIIVSMIFDPDNDRNLILADCTGMMHIVDDATTLQIEDPTPKRKIQDDEEMDFDKITDHFGGDDQDFNLDDDDDIGAIKSRFGFDPSSRPVTTAPQIPPELLEQLKRPVCTVAKMRPPLSFISGSTPLRNGERFLKWNTFGQIRVFESDQSVSTEVEFHDSSIHAEIIISDQKFLMGDLNNSIIALASESEIYVRLVTSLDLDNRVWNLQMPEGEFIENIAVGTDFVAVFTRERYVRIFTASGTQRAIFSVETPVVTMAAYENMLAIATVSGGVIVHSAEAFEHQLHLDMYEINALGGRLQVLRKLRSSAIALSPESSIKWLSFTSSGQVCAMDSDFVVRLLSPSDFWVPIFEGSTVLKSETYGFWPIAVLDTSVHLTEPKIRYLLCKGGEFPLPSKNLAPTTIGLSVPLCNKEVTKTKDENDLILTDLMFSAKQLTSENMTADREEMDKLVKKHLQIVLKLFSNAVVAKKDNRAAEFIDITHGQMGVNKICTFAGKIANKGLFDKLTKVAEKRFTIDSNKPSTHSLYSHHDTIPSKRTIKRKIVSTHQQNEYDYGIKSSKITRKSVEESQDILIESQMETDEREESESFSVALNDSSAMYSLNESRLSVSSPCNPFKKSETQFSTASTIESQDFFSTLTSSVRSSVSSEISSKPQGKKVKITQSKLAFGTKKTPFETSKENVPQSISSSKPTAFDLWRKENDSRLHDEYEGEDEKGFMQFAIKQFRLIDKEEKSKYKEMAEEAAAATF</sequence>
<dbReference type="PANTHER" id="PTHR19932:SF10">
    <property type="entry name" value="WD REPEAT AND HMG-BOX DNA-BINDING PROTEIN 1"/>
    <property type="match status" value="1"/>
</dbReference>
<dbReference type="WBParaSite" id="PSU_v2.g2137.t1">
    <property type="protein sequence ID" value="PSU_v2.g2137.t1"/>
    <property type="gene ID" value="PSU_v2.g2137"/>
</dbReference>
<protein>
    <submittedName>
        <fullName evidence="4">Minichromosome loss protein Mcl1 middle region domain-containing protein</fullName>
    </submittedName>
</protein>
<dbReference type="InterPro" id="IPR022100">
    <property type="entry name" value="WDHD1/CFT4_beta-prop_2nd"/>
</dbReference>
<dbReference type="Gene3D" id="2.130.10.10">
    <property type="entry name" value="YVTN repeat-like/Quinoprotein amine dehydrogenase"/>
    <property type="match status" value="2"/>
</dbReference>
<dbReference type="SUPFAM" id="SSF50978">
    <property type="entry name" value="WD40 repeat-like"/>
    <property type="match status" value="2"/>
</dbReference>
<evidence type="ECO:0000259" key="2">
    <source>
        <dbReference type="Pfam" id="PF24817"/>
    </source>
</evidence>
<dbReference type="Proteomes" id="UP000887577">
    <property type="component" value="Unplaced"/>
</dbReference>
<dbReference type="GO" id="GO:0003682">
    <property type="term" value="F:chromatin binding"/>
    <property type="evidence" value="ECO:0007669"/>
    <property type="project" value="TreeGrafter"/>
</dbReference>
<dbReference type="InterPro" id="IPR036322">
    <property type="entry name" value="WD40_repeat_dom_sf"/>
</dbReference>
<evidence type="ECO:0000313" key="3">
    <source>
        <dbReference type="Proteomes" id="UP000887577"/>
    </source>
</evidence>
<dbReference type="InterPro" id="IPR015943">
    <property type="entry name" value="WD40/YVTN_repeat-like_dom_sf"/>
</dbReference>
<dbReference type="Pfam" id="PF12341">
    <property type="entry name" value="Mcl1_mid"/>
    <property type="match status" value="1"/>
</dbReference>
<reference evidence="4" key="1">
    <citation type="submission" date="2022-11" db="UniProtKB">
        <authorList>
            <consortium name="WormBaseParasite"/>
        </authorList>
    </citation>
    <scope>IDENTIFICATION</scope>
</reference>
<name>A0A914YPK0_9BILA</name>